<gene>
    <name evidence="1" type="ORF">GCM10010446_65090</name>
</gene>
<organism evidence="1 2">
    <name type="scientific">Streptomyces enissocaesilis</name>
    <dbReference type="NCBI Taxonomy" id="332589"/>
    <lineage>
        <taxon>Bacteria</taxon>
        <taxon>Bacillati</taxon>
        <taxon>Actinomycetota</taxon>
        <taxon>Actinomycetes</taxon>
        <taxon>Kitasatosporales</taxon>
        <taxon>Streptomycetaceae</taxon>
        <taxon>Streptomyces</taxon>
        <taxon>Streptomyces rochei group</taxon>
    </lineage>
</organism>
<reference evidence="1 2" key="1">
    <citation type="journal article" date="2019" name="Int. J. Syst. Evol. Microbiol.">
        <title>The Global Catalogue of Microorganisms (GCM) 10K type strain sequencing project: providing services to taxonomists for standard genome sequencing and annotation.</title>
        <authorList>
            <consortium name="The Broad Institute Genomics Platform"/>
            <consortium name="The Broad Institute Genome Sequencing Center for Infectious Disease"/>
            <person name="Wu L."/>
            <person name="Ma J."/>
        </authorList>
    </citation>
    <scope>NUCLEOTIDE SEQUENCE [LARGE SCALE GENOMIC DNA]</scope>
    <source>
        <strain evidence="1 2">JCM 9088</strain>
    </source>
</reference>
<evidence type="ECO:0000313" key="1">
    <source>
        <dbReference type="EMBL" id="GAA2971325.1"/>
    </source>
</evidence>
<protein>
    <submittedName>
        <fullName evidence="1">Uncharacterized protein</fullName>
    </submittedName>
</protein>
<accession>A0ABN3XMX6</accession>
<evidence type="ECO:0000313" key="2">
    <source>
        <dbReference type="Proteomes" id="UP001500403"/>
    </source>
</evidence>
<comment type="caution">
    <text evidence="1">The sequence shown here is derived from an EMBL/GenBank/DDBJ whole genome shotgun (WGS) entry which is preliminary data.</text>
</comment>
<keyword evidence="2" id="KW-1185">Reference proteome</keyword>
<dbReference type="EMBL" id="BAAAUD010000103">
    <property type="protein sequence ID" value="GAA2971325.1"/>
    <property type="molecule type" value="Genomic_DNA"/>
</dbReference>
<dbReference type="Proteomes" id="UP001500403">
    <property type="component" value="Unassembled WGS sequence"/>
</dbReference>
<name>A0ABN3XMX6_9ACTN</name>
<sequence length="107" mass="11829">MSKPNKKRYKLSTVKAQFAEAVGGEDVEVELDNGEVLTFPHPLFADDEWSKAVDDAEGSADKARAMLGDEQYERFKAAGGIDNDIALLFLAVQQDSQGQIKRRPTRS</sequence>
<dbReference type="RefSeq" id="WP_344500348.1">
    <property type="nucleotide sequence ID" value="NZ_BAAAUD010000103.1"/>
</dbReference>
<proteinExistence type="predicted"/>